<sequence>MRADWIINCTGMERAGIAHSPLLRQMLEDDLISADKLGLGVCVSRNAQVLNGHGSTQPGLFAGGALTAGQF</sequence>
<dbReference type="Proteomes" id="UP000823786">
    <property type="component" value="Unassembled WGS sequence"/>
</dbReference>
<organism evidence="1 2">
    <name type="scientific">Rhizobium herbae</name>
    <dbReference type="NCBI Taxonomy" id="508661"/>
    <lineage>
        <taxon>Bacteria</taxon>
        <taxon>Pseudomonadati</taxon>
        <taxon>Pseudomonadota</taxon>
        <taxon>Alphaproteobacteria</taxon>
        <taxon>Hyphomicrobiales</taxon>
        <taxon>Rhizobiaceae</taxon>
        <taxon>Rhizobium/Agrobacterium group</taxon>
        <taxon>Rhizobium</taxon>
    </lineage>
</organism>
<protein>
    <submittedName>
        <fullName evidence="1">NAD(P)/FAD-binding protein YdhS</fullName>
    </submittedName>
</protein>
<evidence type="ECO:0000313" key="1">
    <source>
        <dbReference type="EMBL" id="MBP1862359.1"/>
    </source>
</evidence>
<gene>
    <name evidence="1" type="ORF">J2Z75_005898</name>
</gene>
<dbReference type="PANTHER" id="PTHR40254">
    <property type="entry name" value="BLR0577 PROTEIN"/>
    <property type="match status" value="1"/>
</dbReference>
<dbReference type="EMBL" id="JAGGJV010000020">
    <property type="protein sequence ID" value="MBP1862359.1"/>
    <property type="molecule type" value="Genomic_DNA"/>
</dbReference>
<keyword evidence="2" id="KW-1185">Reference proteome</keyword>
<name>A0ABS4EWN3_9HYPH</name>
<dbReference type="PANTHER" id="PTHR40254:SF1">
    <property type="entry name" value="BLR0577 PROTEIN"/>
    <property type="match status" value="1"/>
</dbReference>
<reference evidence="1 2" key="1">
    <citation type="submission" date="2021-03" db="EMBL/GenBank/DDBJ databases">
        <title>Genomic Encyclopedia of Type Strains, Phase IV (KMG-IV): sequencing the most valuable type-strain genomes for metagenomic binning, comparative biology and taxonomic classification.</title>
        <authorList>
            <person name="Goeker M."/>
        </authorList>
    </citation>
    <scope>NUCLEOTIDE SEQUENCE [LARGE SCALE GENOMIC DNA]</scope>
    <source>
        <strain evidence="1 2">DSM 26427</strain>
    </source>
</reference>
<comment type="caution">
    <text evidence="1">The sequence shown here is derived from an EMBL/GenBank/DDBJ whole genome shotgun (WGS) entry which is preliminary data.</text>
</comment>
<accession>A0ABS4EWN3</accession>
<dbReference type="RefSeq" id="WP_209857428.1">
    <property type="nucleotide sequence ID" value="NZ_JAGGJV010000020.1"/>
</dbReference>
<evidence type="ECO:0000313" key="2">
    <source>
        <dbReference type="Proteomes" id="UP000823786"/>
    </source>
</evidence>
<proteinExistence type="predicted"/>
<dbReference type="InterPro" id="IPR052189">
    <property type="entry name" value="L-asp_N-monooxygenase_NS-form"/>
</dbReference>